<evidence type="ECO:0000313" key="10">
    <source>
        <dbReference type="EMBL" id="RKN41315.1"/>
    </source>
</evidence>
<feature type="transmembrane region" description="Helical" evidence="8">
    <location>
        <begin position="203"/>
        <end position="228"/>
    </location>
</feature>
<dbReference type="PANTHER" id="PTHR32468">
    <property type="entry name" value="CATION/H + ANTIPORTER"/>
    <property type="match status" value="1"/>
</dbReference>
<feature type="transmembrane region" description="Helical" evidence="8">
    <location>
        <begin position="283"/>
        <end position="303"/>
    </location>
</feature>
<keyword evidence="4 8" id="KW-1133">Transmembrane helix</keyword>
<evidence type="ECO:0000313" key="11">
    <source>
        <dbReference type="Proteomes" id="UP000272474"/>
    </source>
</evidence>
<evidence type="ECO:0000256" key="7">
    <source>
        <dbReference type="SAM" id="MobiDB-lite"/>
    </source>
</evidence>
<evidence type="ECO:0000256" key="2">
    <source>
        <dbReference type="ARBA" id="ARBA00022448"/>
    </source>
</evidence>
<evidence type="ECO:0000259" key="9">
    <source>
        <dbReference type="Pfam" id="PF00999"/>
    </source>
</evidence>
<feature type="transmembrane region" description="Helical" evidence="8">
    <location>
        <begin position="100"/>
        <end position="123"/>
    </location>
</feature>
<dbReference type="Pfam" id="PF00999">
    <property type="entry name" value="Na_H_Exchanger"/>
    <property type="match status" value="1"/>
</dbReference>
<dbReference type="Gene3D" id="1.20.1530.20">
    <property type="match status" value="1"/>
</dbReference>
<dbReference type="Proteomes" id="UP000272474">
    <property type="component" value="Unassembled WGS sequence"/>
</dbReference>
<dbReference type="AlphaFoldDB" id="A0A3A9YZE0"/>
<evidence type="ECO:0000256" key="5">
    <source>
        <dbReference type="ARBA" id="ARBA00023065"/>
    </source>
</evidence>
<comment type="caution">
    <text evidence="10">The sequence shown here is derived from an EMBL/GenBank/DDBJ whole genome shotgun (WGS) entry which is preliminary data.</text>
</comment>
<evidence type="ECO:0000256" key="4">
    <source>
        <dbReference type="ARBA" id="ARBA00022989"/>
    </source>
</evidence>
<keyword evidence="2" id="KW-0813">Transport</keyword>
<feature type="transmembrane region" description="Helical" evidence="8">
    <location>
        <begin position="36"/>
        <end position="55"/>
    </location>
</feature>
<dbReference type="InterPro" id="IPR038770">
    <property type="entry name" value="Na+/solute_symporter_sf"/>
</dbReference>
<evidence type="ECO:0000256" key="8">
    <source>
        <dbReference type="SAM" id="Phobius"/>
    </source>
</evidence>
<dbReference type="RefSeq" id="WP_120680348.1">
    <property type="nucleotide sequence ID" value="NZ_RBAL01000008.1"/>
</dbReference>
<dbReference type="GO" id="GO:1902600">
    <property type="term" value="P:proton transmembrane transport"/>
    <property type="evidence" value="ECO:0007669"/>
    <property type="project" value="InterPro"/>
</dbReference>
<reference evidence="10 11" key="1">
    <citation type="journal article" date="2014" name="Int. J. Syst. Evol. Microbiol.">
        <title>Streptomyces hoynatensis sp. nov., isolated from deep marine sediment.</title>
        <authorList>
            <person name="Veyisoglu A."/>
            <person name="Sahin N."/>
        </authorList>
    </citation>
    <scope>NUCLEOTIDE SEQUENCE [LARGE SCALE GENOMIC DNA]</scope>
    <source>
        <strain evidence="10 11">KCTC 29097</strain>
    </source>
</reference>
<keyword evidence="6 8" id="KW-0472">Membrane</keyword>
<dbReference type="EMBL" id="RBAL01000008">
    <property type="protein sequence ID" value="RKN41315.1"/>
    <property type="molecule type" value="Genomic_DNA"/>
</dbReference>
<dbReference type="OrthoDB" id="9793589at2"/>
<accession>A0A3A9YZE0</accession>
<dbReference type="InterPro" id="IPR050794">
    <property type="entry name" value="CPA2_transporter"/>
</dbReference>
<sequence>MTPDELAPRFFAAAVVILVVCRLVSMAFARLGQPYVVGEMIAGVLLGPSLLGTVAPDVSDAIFPSELVPVIYIGGQIGLVALMLHVGYEFRSRASSSMVGSAMAISVAGMLVPIAGGVGLAMAAHGHVDIFVDGVSAWVTAAFVGVALAVTAFPMLARIITERGLSGTRYGSLSLASGASDDAAAWLMLAGVVSVASGEARHVLIAVGGTLLFALALFFVVRHFLAWVLDRPGISEDTRVLVTVAVLFCAAWFTDEIQLYSVFGAFCVGLSMPQNAAADRVVHTVHSMTRVVFLPMFFTYSGLRTEFNVFSEPTVLLFGAGAVLVAVGGKFGGCWAAARWRGEPPAVAVRVGTLMNARGLMQLIALNIGLDAGIVNRTMFAALVLVALVTTVMTSPVLEWLDRRDPAGKAVGDPAVEAGARRSGPAGPPGRAREAAEPAAEADEQERRDPTPLP</sequence>
<name>A0A3A9YZE0_9ACTN</name>
<keyword evidence="3 8" id="KW-0812">Transmembrane</keyword>
<dbReference type="GO" id="GO:0015297">
    <property type="term" value="F:antiporter activity"/>
    <property type="evidence" value="ECO:0007669"/>
    <property type="project" value="InterPro"/>
</dbReference>
<feature type="transmembrane region" description="Helical" evidence="8">
    <location>
        <begin position="379"/>
        <end position="401"/>
    </location>
</feature>
<gene>
    <name evidence="10" type="ORF">D7294_16485</name>
</gene>
<feature type="transmembrane region" description="Helical" evidence="8">
    <location>
        <begin position="6"/>
        <end position="24"/>
    </location>
</feature>
<dbReference type="InterPro" id="IPR006153">
    <property type="entry name" value="Cation/H_exchanger_TM"/>
</dbReference>
<dbReference type="GO" id="GO:0016020">
    <property type="term" value="C:membrane"/>
    <property type="evidence" value="ECO:0007669"/>
    <property type="project" value="UniProtKB-SubCell"/>
</dbReference>
<feature type="transmembrane region" description="Helical" evidence="8">
    <location>
        <begin position="67"/>
        <end position="88"/>
    </location>
</feature>
<evidence type="ECO:0000256" key="6">
    <source>
        <dbReference type="ARBA" id="ARBA00023136"/>
    </source>
</evidence>
<proteinExistence type="predicted"/>
<dbReference type="PANTHER" id="PTHR32468:SF0">
    <property type="entry name" value="K(+)_H(+) ANTIPORTER 1"/>
    <property type="match status" value="1"/>
</dbReference>
<feature type="domain" description="Cation/H+ exchanger transmembrane" evidence="9">
    <location>
        <begin position="16"/>
        <end position="400"/>
    </location>
</feature>
<evidence type="ECO:0000256" key="3">
    <source>
        <dbReference type="ARBA" id="ARBA00022692"/>
    </source>
</evidence>
<feature type="transmembrane region" description="Helical" evidence="8">
    <location>
        <begin position="315"/>
        <end position="338"/>
    </location>
</feature>
<keyword evidence="11" id="KW-1185">Reference proteome</keyword>
<organism evidence="10 11">
    <name type="scientific">Streptomyces hoynatensis</name>
    <dbReference type="NCBI Taxonomy" id="1141874"/>
    <lineage>
        <taxon>Bacteria</taxon>
        <taxon>Bacillati</taxon>
        <taxon>Actinomycetota</taxon>
        <taxon>Actinomycetes</taxon>
        <taxon>Kitasatosporales</taxon>
        <taxon>Streptomycetaceae</taxon>
        <taxon>Streptomyces</taxon>
    </lineage>
</organism>
<comment type="subcellular location">
    <subcellularLocation>
        <location evidence="1">Membrane</location>
        <topology evidence="1">Multi-pass membrane protein</topology>
    </subcellularLocation>
</comment>
<evidence type="ECO:0000256" key="1">
    <source>
        <dbReference type="ARBA" id="ARBA00004141"/>
    </source>
</evidence>
<feature type="transmembrane region" description="Helical" evidence="8">
    <location>
        <begin position="240"/>
        <end position="263"/>
    </location>
</feature>
<feature type="region of interest" description="Disordered" evidence="7">
    <location>
        <begin position="407"/>
        <end position="454"/>
    </location>
</feature>
<protein>
    <submittedName>
        <fullName evidence="10">Cation:proton antiporter</fullName>
    </submittedName>
</protein>
<feature type="compositionally biased region" description="Basic and acidic residues" evidence="7">
    <location>
        <begin position="445"/>
        <end position="454"/>
    </location>
</feature>
<keyword evidence="5" id="KW-0406">Ion transport</keyword>
<feature type="transmembrane region" description="Helical" evidence="8">
    <location>
        <begin position="135"/>
        <end position="161"/>
    </location>
</feature>